<feature type="domain" description="Myb/SANT-like" evidence="2">
    <location>
        <begin position="7"/>
        <end position="100"/>
    </location>
</feature>
<organism evidence="3 4">
    <name type="scientific">Eleusine coracana subsp. coracana</name>
    <dbReference type="NCBI Taxonomy" id="191504"/>
    <lineage>
        <taxon>Eukaryota</taxon>
        <taxon>Viridiplantae</taxon>
        <taxon>Streptophyta</taxon>
        <taxon>Embryophyta</taxon>
        <taxon>Tracheophyta</taxon>
        <taxon>Spermatophyta</taxon>
        <taxon>Magnoliopsida</taxon>
        <taxon>Liliopsida</taxon>
        <taxon>Poales</taxon>
        <taxon>Poaceae</taxon>
        <taxon>PACMAD clade</taxon>
        <taxon>Chloridoideae</taxon>
        <taxon>Cynodonteae</taxon>
        <taxon>Eleusininae</taxon>
        <taxon>Eleusine</taxon>
    </lineage>
</organism>
<feature type="compositionally biased region" description="Acidic residues" evidence="1">
    <location>
        <begin position="107"/>
        <end position="116"/>
    </location>
</feature>
<evidence type="ECO:0000259" key="2">
    <source>
        <dbReference type="Pfam" id="PF12776"/>
    </source>
</evidence>
<evidence type="ECO:0000256" key="1">
    <source>
        <dbReference type="SAM" id="MobiDB-lite"/>
    </source>
</evidence>
<accession>A0AAV5FC17</accession>
<dbReference type="PANTHER" id="PTHR47851">
    <property type="entry name" value="OS06G0588700 PROTEIN-RELATED"/>
    <property type="match status" value="1"/>
</dbReference>
<dbReference type="Pfam" id="PF12776">
    <property type="entry name" value="Myb_DNA-bind_3"/>
    <property type="match status" value="1"/>
</dbReference>
<dbReference type="Proteomes" id="UP001054889">
    <property type="component" value="Unassembled WGS sequence"/>
</dbReference>
<evidence type="ECO:0000313" key="4">
    <source>
        <dbReference type="Proteomes" id="UP001054889"/>
    </source>
</evidence>
<reference evidence="3" key="1">
    <citation type="journal article" date="2018" name="DNA Res.">
        <title>Multiple hybrid de novo genome assembly of finger millet, an orphan allotetraploid crop.</title>
        <authorList>
            <person name="Hatakeyama M."/>
            <person name="Aluri S."/>
            <person name="Balachadran M.T."/>
            <person name="Sivarajan S.R."/>
            <person name="Patrignani A."/>
            <person name="Gruter S."/>
            <person name="Poveda L."/>
            <person name="Shimizu-Inatsugi R."/>
            <person name="Baeten J."/>
            <person name="Francoijs K.J."/>
            <person name="Nataraja K.N."/>
            <person name="Reddy Y.A.N."/>
            <person name="Phadnis S."/>
            <person name="Ravikumar R.L."/>
            <person name="Schlapbach R."/>
            <person name="Sreeman S.M."/>
            <person name="Shimizu K.K."/>
        </authorList>
    </citation>
    <scope>NUCLEOTIDE SEQUENCE</scope>
</reference>
<protein>
    <recommendedName>
        <fullName evidence="2">Myb/SANT-like domain-containing protein</fullName>
    </recommendedName>
</protein>
<dbReference type="PANTHER" id="PTHR47851:SF1">
    <property type="entry name" value="OS06G0588700 PROTEIN"/>
    <property type="match status" value="1"/>
</dbReference>
<keyword evidence="4" id="KW-1185">Reference proteome</keyword>
<dbReference type="AlphaFoldDB" id="A0AAV5FC17"/>
<feature type="region of interest" description="Disordered" evidence="1">
    <location>
        <begin position="100"/>
        <end position="144"/>
    </location>
</feature>
<name>A0AAV5FC17_ELECO</name>
<evidence type="ECO:0000313" key="3">
    <source>
        <dbReference type="EMBL" id="GJN31845.1"/>
    </source>
</evidence>
<proteinExistence type="predicted"/>
<reference evidence="3" key="2">
    <citation type="submission" date="2021-12" db="EMBL/GenBank/DDBJ databases">
        <title>Resequencing data analysis of finger millet.</title>
        <authorList>
            <person name="Hatakeyama M."/>
            <person name="Aluri S."/>
            <person name="Balachadran M.T."/>
            <person name="Sivarajan S.R."/>
            <person name="Poveda L."/>
            <person name="Shimizu-Inatsugi R."/>
            <person name="Schlapbach R."/>
            <person name="Sreeman S.M."/>
            <person name="Shimizu K.K."/>
        </authorList>
    </citation>
    <scope>NUCLEOTIDE SEQUENCE</scope>
</reference>
<dbReference type="InterPro" id="IPR024752">
    <property type="entry name" value="Myb/SANT-like_dom"/>
</dbReference>
<gene>
    <name evidence="3" type="primary">gb20294</name>
    <name evidence="3" type="ORF">PR202_gb20294</name>
</gene>
<comment type="caution">
    <text evidence="3">The sequence shown here is derived from an EMBL/GenBank/DDBJ whole genome shotgun (WGS) entry which is preliminary data.</text>
</comment>
<dbReference type="EMBL" id="BQKI01000083">
    <property type="protein sequence ID" value="GJN31845.1"/>
    <property type="molecule type" value="Genomic_DNA"/>
</dbReference>
<sequence length="237" mass="27175">MSNLADWSNEEHVRIVCELFAEQVRCGNRSSTHLNNVGFQNVIQKYKAQTGLEYSRMQFKNKWSKLRGEYTCWKTLLKQIGLGWDDKNNTINMPKSWWKKARKGTEDDVSSDEEEVTPPPKGKGKRGIPAKNEKGKTPKTSGGQWMQDQVSKIVSFHERSTASVESLARSREDNSGLSIKEVMAIVKESGAAPGTKEFFIASELFTKKAEREMFMTLDTPQERFEWLTMKHFVKYGH</sequence>